<gene>
    <name evidence="2" type="ORF">OR16_24815</name>
</gene>
<accession>H1SA44</accession>
<dbReference type="EMBL" id="AHJE01000062">
    <property type="protein sequence ID" value="EHP40593.1"/>
    <property type="molecule type" value="Genomic_DNA"/>
</dbReference>
<feature type="chain" id="PRO_5003553346" description="FG-GAP repeat protein" evidence="1">
    <location>
        <begin position="21"/>
        <end position="452"/>
    </location>
</feature>
<keyword evidence="1" id="KW-0732">Signal</keyword>
<reference evidence="2 3" key="1">
    <citation type="journal article" date="2012" name="J. Bacteriol.">
        <title>De Novo Genome Project of Cupriavidus basilensis OR16.</title>
        <authorList>
            <person name="Cserhati M."/>
            <person name="Kriszt B."/>
            <person name="Szoboszlay S."/>
            <person name="Toth A."/>
            <person name="Szabo I."/>
            <person name="Tancsics A."/>
            <person name="Nagy I."/>
            <person name="Horvath B."/>
            <person name="Nagy I."/>
            <person name="Kukolya J."/>
        </authorList>
    </citation>
    <scope>NUCLEOTIDE SEQUENCE [LARGE SCALE GENOMIC DNA]</scope>
    <source>
        <strain evidence="2 3">OR16</strain>
    </source>
</reference>
<evidence type="ECO:0000313" key="2">
    <source>
        <dbReference type="EMBL" id="EHP40593.1"/>
    </source>
</evidence>
<organism evidence="2 3">
    <name type="scientific">Cupriavidus basilensis OR16</name>
    <dbReference type="NCBI Taxonomy" id="1127483"/>
    <lineage>
        <taxon>Bacteria</taxon>
        <taxon>Pseudomonadati</taxon>
        <taxon>Pseudomonadota</taxon>
        <taxon>Betaproteobacteria</taxon>
        <taxon>Burkholderiales</taxon>
        <taxon>Burkholderiaceae</taxon>
        <taxon>Cupriavidus</taxon>
    </lineage>
</organism>
<dbReference type="InterPro" id="IPR058087">
    <property type="entry name" value="XAC2610_dom"/>
</dbReference>
<protein>
    <recommendedName>
        <fullName evidence="4">FG-GAP repeat protein</fullName>
    </recommendedName>
</protein>
<evidence type="ECO:0000313" key="3">
    <source>
        <dbReference type="Proteomes" id="UP000005808"/>
    </source>
</evidence>
<evidence type="ECO:0008006" key="4">
    <source>
        <dbReference type="Google" id="ProtNLM"/>
    </source>
</evidence>
<feature type="signal peptide" evidence="1">
    <location>
        <begin position="1"/>
        <end position="20"/>
    </location>
</feature>
<dbReference type="OrthoDB" id="672290at2"/>
<proteinExistence type="predicted"/>
<dbReference type="Proteomes" id="UP000005808">
    <property type="component" value="Unassembled WGS sequence"/>
</dbReference>
<sequence length="452" mass="50546">MKTACLIFVLAVINTNPIFAADFLVPGIYRLEAGSNLGAAERMQARPGEMHVEHFEHAIPEAAGVTYAMVSHGAGTPRNKLIFLVDQDYRMDINGANRLCVAYAFPDWNDYSKAQPFCRTNIGAGEAVLKGRDSTFTVTWQPRRAFQRREQVAAERRPTPDEIGACALGVCEPAAYGRGIDHYETTYYADRFKLVTPRDYGDILYLERAVPVFAQADRASPVASLDAERFVAVLASGPDWYEVEHVRQDGSVVHGWIDRDDLFELKWVEQKARTKAFRFRVALRSGDDASEPALPVAIEVLDRRTGRRFQVLRDFVSEGQPADNAFLQVVDANFDGHPDITISGMSGGAGPNSTENVFLFDPVTRRFVYNEALSNLPQISIDTNRHTVQSAQRGSCCSHSAQTFRYIDGKLTLVAEWDESLSADGKWLVTTTGHLENGKLRYRTKRKKAQWN</sequence>
<comment type="caution">
    <text evidence="2">The sequence shown here is derived from an EMBL/GenBank/DDBJ whole genome shotgun (WGS) entry which is preliminary data.</text>
</comment>
<dbReference type="RefSeq" id="WP_006160314.1">
    <property type="nucleotide sequence ID" value="NZ_AHJE01000062.1"/>
</dbReference>
<dbReference type="AlphaFoldDB" id="H1SA44"/>
<dbReference type="PATRIC" id="fig|1127483.3.peg.4964"/>
<dbReference type="NCBIfam" id="NF047539">
    <property type="entry name" value="XAC2610_fam"/>
    <property type="match status" value="1"/>
</dbReference>
<evidence type="ECO:0000256" key="1">
    <source>
        <dbReference type="SAM" id="SignalP"/>
    </source>
</evidence>
<name>H1SA44_9BURK</name>